<dbReference type="PANTHER" id="PTHR44154">
    <property type="entry name" value="QUINONE OXIDOREDUCTASE"/>
    <property type="match status" value="1"/>
</dbReference>
<dbReference type="Gene3D" id="3.90.180.10">
    <property type="entry name" value="Medium-chain alcohol dehydrogenases, catalytic domain"/>
    <property type="match status" value="1"/>
</dbReference>
<name>A0A1I5C6Q7_9MICO</name>
<dbReference type="OrthoDB" id="4190732at2"/>
<dbReference type="Pfam" id="PF00107">
    <property type="entry name" value="ADH_zinc_N"/>
    <property type="match status" value="1"/>
</dbReference>
<dbReference type="STRING" id="995034.SAMN05216219_2247"/>
<feature type="region of interest" description="Disordered" evidence="2">
    <location>
        <begin position="1"/>
        <end position="20"/>
    </location>
</feature>
<keyword evidence="5" id="KW-1185">Reference proteome</keyword>
<evidence type="ECO:0000313" key="5">
    <source>
        <dbReference type="Proteomes" id="UP000198867"/>
    </source>
</evidence>
<dbReference type="GO" id="GO:0016491">
    <property type="term" value="F:oxidoreductase activity"/>
    <property type="evidence" value="ECO:0007669"/>
    <property type="project" value="InterPro"/>
</dbReference>
<gene>
    <name evidence="4" type="ORF">SAMN05216219_2247</name>
</gene>
<proteinExistence type="predicted"/>
<organism evidence="4 5">
    <name type="scientific">Mycetocola miduiensis</name>
    <dbReference type="NCBI Taxonomy" id="995034"/>
    <lineage>
        <taxon>Bacteria</taxon>
        <taxon>Bacillati</taxon>
        <taxon>Actinomycetota</taxon>
        <taxon>Actinomycetes</taxon>
        <taxon>Micrococcales</taxon>
        <taxon>Microbacteriaceae</taxon>
        <taxon>Mycetocola</taxon>
    </lineage>
</organism>
<reference evidence="5" key="1">
    <citation type="submission" date="2016-10" db="EMBL/GenBank/DDBJ databases">
        <authorList>
            <person name="Varghese N."/>
            <person name="Submissions S."/>
        </authorList>
    </citation>
    <scope>NUCLEOTIDE SEQUENCE [LARGE SCALE GENOMIC DNA]</scope>
    <source>
        <strain evidence="5">CGMCC 1.11101</strain>
    </source>
</reference>
<dbReference type="InterPro" id="IPR013154">
    <property type="entry name" value="ADH-like_N"/>
</dbReference>
<dbReference type="PANTHER" id="PTHR44154:SF1">
    <property type="entry name" value="QUINONE OXIDOREDUCTASE"/>
    <property type="match status" value="1"/>
</dbReference>
<evidence type="ECO:0000256" key="2">
    <source>
        <dbReference type="SAM" id="MobiDB-lite"/>
    </source>
</evidence>
<dbReference type="InterPro" id="IPR020843">
    <property type="entry name" value="ER"/>
</dbReference>
<feature type="domain" description="Enoyl reductase (ER)" evidence="3">
    <location>
        <begin position="10"/>
        <end position="338"/>
    </location>
</feature>
<accession>A0A1I5C6Q7</accession>
<feature type="compositionally biased region" description="Basic and acidic residues" evidence="2">
    <location>
        <begin position="8"/>
        <end position="20"/>
    </location>
</feature>
<protein>
    <submittedName>
        <fullName evidence="4">D-arabinose 1-dehydrogenase, Zn-dependent alcohol dehydrogenase family</fullName>
    </submittedName>
</protein>
<dbReference type="InterPro" id="IPR013149">
    <property type="entry name" value="ADH-like_C"/>
</dbReference>
<dbReference type="Gene3D" id="3.40.50.720">
    <property type="entry name" value="NAD(P)-binding Rossmann-like Domain"/>
    <property type="match status" value="1"/>
</dbReference>
<dbReference type="InterPro" id="IPR051603">
    <property type="entry name" value="Zinc-ADH_QOR/CCCR"/>
</dbReference>
<evidence type="ECO:0000256" key="1">
    <source>
        <dbReference type="ARBA" id="ARBA00022857"/>
    </source>
</evidence>
<dbReference type="RefSeq" id="WP_090711454.1">
    <property type="nucleotide sequence ID" value="NZ_FOVM01000006.1"/>
</dbReference>
<dbReference type="SMART" id="SM00829">
    <property type="entry name" value="PKS_ER"/>
    <property type="match status" value="1"/>
</dbReference>
<evidence type="ECO:0000313" key="4">
    <source>
        <dbReference type="EMBL" id="SFN82715.1"/>
    </source>
</evidence>
<evidence type="ECO:0000259" key="3">
    <source>
        <dbReference type="SMART" id="SM00829"/>
    </source>
</evidence>
<dbReference type="EMBL" id="FOVM01000006">
    <property type="protein sequence ID" value="SFN82715.1"/>
    <property type="molecule type" value="Genomic_DNA"/>
</dbReference>
<sequence length="360" mass="37473">MRAQVQENHGEPIVSRERPEPVAAPGEVVLNVLAAGLNHLDLWLQQGDTGDSLSLPRVPGTDVLGEVIALGEGVAADLLGERVLVYPGRSCGTCDFCQAGHPSACRRFEIMGYSYDGGYAEQIAVPAGSVVSVGADAPLSWAAVPVSYITAWNALVVKGGLTAGKVAVIWGATGGLGNAAVKIAEALGAHVVAIVGSEEKALWLSSSGFSGDILVRGDDLVKRVRAVTGGRGVDLVLDHVGSATWNDSLRMLAVRGHLAFCGVTTGYSVETDLRQIFGKQLTIAGTWIGDPADLEAVVSLLQKHPEALPVVQNSFTLDDAAAAQETLADPSGNGKTILRCQAQDAFAPAFATAKEFRRDG</sequence>
<keyword evidence="1" id="KW-0521">NADP</keyword>
<dbReference type="SUPFAM" id="SSF51735">
    <property type="entry name" value="NAD(P)-binding Rossmann-fold domains"/>
    <property type="match status" value="1"/>
</dbReference>
<dbReference type="InterPro" id="IPR011032">
    <property type="entry name" value="GroES-like_sf"/>
</dbReference>
<dbReference type="Proteomes" id="UP000198867">
    <property type="component" value="Unassembled WGS sequence"/>
</dbReference>
<dbReference type="AlphaFoldDB" id="A0A1I5C6Q7"/>
<dbReference type="SUPFAM" id="SSF50129">
    <property type="entry name" value="GroES-like"/>
    <property type="match status" value="1"/>
</dbReference>
<dbReference type="Pfam" id="PF08240">
    <property type="entry name" value="ADH_N"/>
    <property type="match status" value="1"/>
</dbReference>
<dbReference type="InterPro" id="IPR036291">
    <property type="entry name" value="NAD(P)-bd_dom_sf"/>
</dbReference>